<comment type="caution">
    <text evidence="10">The sequence shown here is derived from an EMBL/GenBank/DDBJ whole genome shotgun (WGS) entry which is preliminary data.</text>
</comment>
<evidence type="ECO:0000256" key="3">
    <source>
        <dbReference type="ARBA" id="ARBA00012706"/>
    </source>
</evidence>
<evidence type="ECO:0000256" key="7">
    <source>
        <dbReference type="SAM" id="Phobius"/>
    </source>
</evidence>
<dbReference type="Gene3D" id="3.20.20.80">
    <property type="entry name" value="Glycosidases"/>
    <property type="match status" value="1"/>
</dbReference>
<keyword evidence="5" id="KW-0326">Glycosidase</keyword>
<dbReference type="InterPro" id="IPR017853">
    <property type="entry name" value="GH"/>
</dbReference>
<keyword evidence="4" id="KW-0378">Hydrolase</keyword>
<comment type="similarity">
    <text evidence="2">Belongs to the glycosyl hydrolase 5 (cellulase A) family.</text>
</comment>
<dbReference type="Proteomes" id="UP000235392">
    <property type="component" value="Unassembled WGS sequence"/>
</dbReference>
<feature type="domain" description="Glycoside hydrolase family 5" evidence="9">
    <location>
        <begin position="29"/>
        <end position="466"/>
    </location>
</feature>
<sequence>MILSVCLLLLSLQQSIQASQKPHQVNPDHFIYIENALFHRGCEPHYLVSMNYWGVMNLAADDSAGGNLSRFKTEVKQLSAIGVNNVRIMAASEASGRGTQPFRMYPALMESPGKYNEQIFIGLDRALVEFSKYNISVVMTLNNFWHWSGGYSQYVSWATNNSDIPYPPSWDPEANPPYGDYTTNGSWGNYNASTQAWTGFTGYAGRFYNDTSITHLTQGWFKDHIKTVINRVNTISGVAYKDDPTIMTWELSNEPQDPPLSWITETSEYIKSLAPNHLVTVGFEGKTGEWWFKRVHSPESIDYACGHLWVQNWGHYDPLDSTDKSLIQAEEFATGFLKNLSAWSLDIHKPVVLEEFGMARDEWQNVAKGAPKSFYLYDASATTTHKDRYFQFLLSSVVEYFKNGKAWQGTGPWAYGGIWRPTDKKNAFGQAWAGDPPHEAPGWYDLYDTDPTLKIVAAQAHNASEIIKATSPRATRPAAAPRAPRRSSPTRPARPTSRRPCFGSTPHSSAPLHGDPHHAFFFFIVLTLSISRPLYVIYIYFGLSFARTLLHGSCPVSNRLPQIY</sequence>
<keyword evidence="7" id="KW-1133">Transmembrane helix</keyword>
<evidence type="ECO:0000259" key="9">
    <source>
        <dbReference type="Pfam" id="PF26410"/>
    </source>
</evidence>
<dbReference type="InterPro" id="IPR045053">
    <property type="entry name" value="MAN-like"/>
</dbReference>
<feature type="compositionally biased region" description="Low complexity" evidence="6">
    <location>
        <begin position="469"/>
        <end position="500"/>
    </location>
</feature>
<dbReference type="PANTHER" id="PTHR31451:SF40">
    <property type="entry name" value="GLYCOSIDE HYDROLASE FAMILY 5 DOMAIN-CONTAINING PROTEIN"/>
    <property type="match status" value="1"/>
</dbReference>
<dbReference type="Pfam" id="PF26410">
    <property type="entry name" value="GH5_mannosidase"/>
    <property type="match status" value="1"/>
</dbReference>
<evidence type="ECO:0000256" key="1">
    <source>
        <dbReference type="ARBA" id="ARBA00001678"/>
    </source>
</evidence>
<keyword evidence="7" id="KW-0472">Membrane</keyword>
<dbReference type="PANTHER" id="PTHR31451">
    <property type="match status" value="1"/>
</dbReference>
<comment type="catalytic activity">
    <reaction evidence="1">
        <text>Random hydrolysis of (1-&gt;4)-beta-D-mannosidic linkages in mannans, galactomannans and glucomannans.</text>
        <dbReference type="EC" id="3.2.1.78"/>
    </reaction>
</comment>
<feature type="region of interest" description="Disordered" evidence="6">
    <location>
        <begin position="467"/>
        <end position="509"/>
    </location>
</feature>
<feature type="transmembrane region" description="Helical" evidence="7">
    <location>
        <begin position="519"/>
        <end position="541"/>
    </location>
</feature>
<gene>
    <name evidence="10" type="ORF">PCASD_20783</name>
</gene>
<dbReference type="AlphaFoldDB" id="A0A2N5S8D4"/>
<keyword evidence="7" id="KW-0812">Transmembrane</keyword>
<dbReference type="InterPro" id="IPR001547">
    <property type="entry name" value="Glyco_hydro_5"/>
</dbReference>
<evidence type="ECO:0000313" key="11">
    <source>
        <dbReference type="Proteomes" id="UP000235392"/>
    </source>
</evidence>
<accession>A0A2N5S8D4</accession>
<organism evidence="10 11">
    <name type="scientific">Puccinia coronata f. sp. avenae</name>
    <dbReference type="NCBI Taxonomy" id="200324"/>
    <lineage>
        <taxon>Eukaryota</taxon>
        <taxon>Fungi</taxon>
        <taxon>Dikarya</taxon>
        <taxon>Basidiomycota</taxon>
        <taxon>Pucciniomycotina</taxon>
        <taxon>Pucciniomycetes</taxon>
        <taxon>Pucciniales</taxon>
        <taxon>Pucciniaceae</taxon>
        <taxon>Puccinia</taxon>
    </lineage>
</organism>
<reference evidence="10 11" key="1">
    <citation type="submission" date="2017-11" db="EMBL/GenBank/DDBJ databases">
        <title>De novo assembly and phasing of dikaryotic genomes from two isolates of Puccinia coronata f. sp. avenae, the causal agent of oat crown rust.</title>
        <authorList>
            <person name="Miller M.E."/>
            <person name="Zhang Y."/>
            <person name="Omidvar V."/>
            <person name="Sperschneider J."/>
            <person name="Schwessinger B."/>
            <person name="Raley C."/>
            <person name="Palmer J.M."/>
            <person name="Garnica D."/>
            <person name="Upadhyaya N."/>
            <person name="Rathjen J."/>
            <person name="Taylor J.M."/>
            <person name="Park R.F."/>
            <person name="Dodds P.N."/>
            <person name="Hirsch C.D."/>
            <person name="Kianian S.F."/>
            <person name="Figueroa M."/>
        </authorList>
    </citation>
    <scope>NUCLEOTIDE SEQUENCE [LARGE SCALE GENOMIC DNA]</scope>
    <source>
        <strain evidence="10">12SD80</strain>
    </source>
</reference>
<keyword evidence="8" id="KW-0732">Signal</keyword>
<proteinExistence type="inferred from homology"/>
<dbReference type="SUPFAM" id="SSF51445">
    <property type="entry name" value="(Trans)glycosidases"/>
    <property type="match status" value="1"/>
</dbReference>
<protein>
    <recommendedName>
        <fullName evidence="3">mannan endo-1,4-beta-mannosidase</fullName>
        <ecNumber evidence="3">3.2.1.78</ecNumber>
    </recommendedName>
</protein>
<name>A0A2N5S8D4_9BASI</name>
<dbReference type="FunFam" id="3.20.20.80:FF:000299">
    <property type="entry name" value="Uncharacterized protein"/>
    <property type="match status" value="1"/>
</dbReference>
<evidence type="ECO:0000256" key="2">
    <source>
        <dbReference type="ARBA" id="ARBA00005641"/>
    </source>
</evidence>
<dbReference type="EMBL" id="PGCI01001005">
    <property type="protein sequence ID" value="PLW09502.1"/>
    <property type="molecule type" value="Genomic_DNA"/>
</dbReference>
<evidence type="ECO:0000256" key="6">
    <source>
        <dbReference type="SAM" id="MobiDB-lite"/>
    </source>
</evidence>
<dbReference type="EC" id="3.2.1.78" evidence="3"/>
<feature type="signal peptide" evidence="8">
    <location>
        <begin position="1"/>
        <end position="18"/>
    </location>
</feature>
<evidence type="ECO:0000313" key="10">
    <source>
        <dbReference type="EMBL" id="PLW09502.1"/>
    </source>
</evidence>
<evidence type="ECO:0000256" key="4">
    <source>
        <dbReference type="ARBA" id="ARBA00022801"/>
    </source>
</evidence>
<dbReference type="GO" id="GO:0016985">
    <property type="term" value="F:mannan endo-1,4-beta-mannosidase activity"/>
    <property type="evidence" value="ECO:0007669"/>
    <property type="project" value="UniProtKB-EC"/>
</dbReference>
<evidence type="ECO:0000256" key="8">
    <source>
        <dbReference type="SAM" id="SignalP"/>
    </source>
</evidence>
<evidence type="ECO:0000256" key="5">
    <source>
        <dbReference type="ARBA" id="ARBA00023295"/>
    </source>
</evidence>
<feature type="chain" id="PRO_5014691591" description="mannan endo-1,4-beta-mannosidase" evidence="8">
    <location>
        <begin position="19"/>
        <end position="564"/>
    </location>
</feature>